<evidence type="ECO:0000256" key="7">
    <source>
        <dbReference type="RuleBase" id="RU003423"/>
    </source>
</evidence>
<organism evidence="11 12">
    <name type="scientific">Anaeromyxobacter oryzae</name>
    <dbReference type="NCBI Taxonomy" id="2918170"/>
    <lineage>
        <taxon>Bacteria</taxon>
        <taxon>Pseudomonadati</taxon>
        <taxon>Myxococcota</taxon>
        <taxon>Myxococcia</taxon>
        <taxon>Myxococcales</taxon>
        <taxon>Cystobacterineae</taxon>
        <taxon>Anaeromyxobacteraceae</taxon>
        <taxon>Anaeromyxobacter</taxon>
    </lineage>
</organism>
<evidence type="ECO:0000256" key="3">
    <source>
        <dbReference type="ARBA" id="ARBA00011484"/>
    </source>
</evidence>
<dbReference type="PROSITE" id="PS50968">
    <property type="entry name" value="BIOTINYL_LIPOYL"/>
    <property type="match status" value="1"/>
</dbReference>
<feature type="domain" description="Lipoyl-binding" evidence="9">
    <location>
        <begin position="1"/>
        <end position="76"/>
    </location>
</feature>
<evidence type="ECO:0000259" key="9">
    <source>
        <dbReference type="PROSITE" id="PS50968"/>
    </source>
</evidence>
<evidence type="ECO:0000256" key="8">
    <source>
        <dbReference type="SAM" id="MobiDB-lite"/>
    </source>
</evidence>
<gene>
    <name evidence="11" type="primary">bkdB</name>
    <name evidence="11" type="ORF">AMOR_12540</name>
</gene>
<dbReference type="InterPro" id="IPR036625">
    <property type="entry name" value="E3-bd_dom_sf"/>
</dbReference>
<dbReference type="Pfam" id="PF00364">
    <property type="entry name" value="Biotin_lipoyl"/>
    <property type="match status" value="1"/>
</dbReference>
<evidence type="ECO:0000256" key="5">
    <source>
        <dbReference type="ARBA" id="ARBA00022823"/>
    </source>
</evidence>
<dbReference type="PROSITE" id="PS00189">
    <property type="entry name" value="LIPOYL"/>
    <property type="match status" value="1"/>
</dbReference>
<keyword evidence="11" id="KW-0670">Pyruvate</keyword>
<evidence type="ECO:0000256" key="2">
    <source>
        <dbReference type="ARBA" id="ARBA00007317"/>
    </source>
</evidence>
<dbReference type="InterPro" id="IPR003016">
    <property type="entry name" value="2-oxoA_DH_lipoyl-BS"/>
</dbReference>
<evidence type="ECO:0000256" key="1">
    <source>
        <dbReference type="ARBA" id="ARBA00001938"/>
    </source>
</evidence>
<keyword evidence="6 7" id="KW-0012">Acyltransferase</keyword>
<dbReference type="Proteomes" id="UP001162891">
    <property type="component" value="Chromosome"/>
</dbReference>
<protein>
    <recommendedName>
        <fullName evidence="7">Dihydrolipoamide acetyltransferase component of pyruvate dehydrogenase complex</fullName>
        <ecNumber evidence="7">2.3.1.-</ecNumber>
    </recommendedName>
</protein>
<comment type="cofactor">
    <cofactor evidence="1 7">
        <name>(R)-lipoate</name>
        <dbReference type="ChEBI" id="CHEBI:83088"/>
    </cofactor>
</comment>
<proteinExistence type="inferred from homology"/>
<feature type="domain" description="Peripheral subunit-binding (PSBD)" evidence="10">
    <location>
        <begin position="122"/>
        <end position="159"/>
    </location>
</feature>
<evidence type="ECO:0000313" key="12">
    <source>
        <dbReference type="Proteomes" id="UP001162891"/>
    </source>
</evidence>
<accession>A0ABM7WS43</accession>
<dbReference type="Gene3D" id="2.40.50.100">
    <property type="match status" value="1"/>
</dbReference>
<sequence>MGDFRMPSLGADMEAGTLVEWKVKPGDAVRRGNVVAVVETDKGAIDVEIWEDGIVDALRVEPGTKVPVGTVLAVVRGTGAAAAPPVTAAAPAPPAAPELARAPQPPPAPAVAVAPAPHGRVRASPAARARARELGVDPALVRGTGPDGAVTVADVEAAARGAAPAPPAPPVVPAPAAPAPGPPPIRQAIAAAMARSKREIPHYYLGTEIDLSRALGWLAAENARRPVTERLLPVVLLLKAIARAVREVPEVNGFYVDGAFRPATAVHLGVAISLRQGGLIAPALHDVDQKPLGDLMRELNDLVARTRRGGLRSSELADATLTVTSLGDLGVGTVYGVIYPPQVALVGLGRVQQRPWVVDGRVEPRPVMVATLSGDHRVSDGIRGAQFLAALERLLQVPEEP</sequence>
<dbReference type="Gene3D" id="4.10.320.10">
    <property type="entry name" value="E3-binding domain"/>
    <property type="match status" value="1"/>
</dbReference>
<comment type="subunit">
    <text evidence="3">Forms a 24-polypeptide structural core with octahedral symmetry.</text>
</comment>
<evidence type="ECO:0000259" key="10">
    <source>
        <dbReference type="PROSITE" id="PS51826"/>
    </source>
</evidence>
<dbReference type="Pfam" id="PF00198">
    <property type="entry name" value="2-oxoacid_dh"/>
    <property type="match status" value="1"/>
</dbReference>
<dbReference type="InterPro" id="IPR011053">
    <property type="entry name" value="Single_hybrid_motif"/>
</dbReference>
<dbReference type="InterPro" id="IPR023213">
    <property type="entry name" value="CAT-like_dom_sf"/>
</dbReference>
<dbReference type="InterPro" id="IPR050743">
    <property type="entry name" value="2-oxoacid_DH_E2_comp"/>
</dbReference>
<feature type="region of interest" description="Disordered" evidence="8">
    <location>
        <begin position="92"/>
        <end position="114"/>
    </location>
</feature>
<keyword evidence="12" id="KW-1185">Reference proteome</keyword>
<dbReference type="RefSeq" id="WP_248359737.1">
    <property type="nucleotide sequence ID" value="NZ_AP025591.1"/>
</dbReference>
<dbReference type="InterPro" id="IPR001078">
    <property type="entry name" value="2-oxoacid_DH_actylTfrase"/>
</dbReference>
<keyword evidence="5 7" id="KW-0450">Lipoyl</keyword>
<evidence type="ECO:0000313" key="11">
    <source>
        <dbReference type="EMBL" id="BDG02258.1"/>
    </source>
</evidence>
<name>A0ABM7WS43_9BACT</name>
<dbReference type="Pfam" id="PF02817">
    <property type="entry name" value="E3_binding"/>
    <property type="match status" value="1"/>
</dbReference>
<dbReference type="SUPFAM" id="SSF52777">
    <property type="entry name" value="CoA-dependent acyltransferases"/>
    <property type="match status" value="1"/>
</dbReference>
<evidence type="ECO:0000256" key="6">
    <source>
        <dbReference type="ARBA" id="ARBA00023315"/>
    </source>
</evidence>
<dbReference type="EC" id="2.3.1.-" evidence="7"/>
<comment type="similarity">
    <text evidence="2 7">Belongs to the 2-oxoacid dehydrogenase family.</text>
</comment>
<dbReference type="PANTHER" id="PTHR43178:SF5">
    <property type="entry name" value="LIPOAMIDE ACYLTRANSFERASE COMPONENT OF BRANCHED-CHAIN ALPHA-KETO ACID DEHYDROGENASE COMPLEX, MITOCHONDRIAL"/>
    <property type="match status" value="1"/>
</dbReference>
<evidence type="ECO:0000256" key="4">
    <source>
        <dbReference type="ARBA" id="ARBA00022679"/>
    </source>
</evidence>
<dbReference type="SUPFAM" id="SSF51230">
    <property type="entry name" value="Single hybrid motif"/>
    <property type="match status" value="1"/>
</dbReference>
<reference evidence="12" key="1">
    <citation type="journal article" date="2022" name="Int. J. Syst. Evol. Microbiol.">
        <title>Anaeromyxobacter oryzae sp. nov., Anaeromyxobacter diazotrophicus sp. nov. and Anaeromyxobacter paludicola sp. nov., isolated from paddy soils.</title>
        <authorList>
            <person name="Itoh H."/>
            <person name="Xu Z."/>
            <person name="Mise K."/>
            <person name="Masuda Y."/>
            <person name="Ushijima N."/>
            <person name="Hayakawa C."/>
            <person name="Shiratori Y."/>
            <person name="Senoo K."/>
        </authorList>
    </citation>
    <scope>NUCLEOTIDE SEQUENCE [LARGE SCALE GENOMIC DNA]</scope>
    <source>
        <strain evidence="12">Red232</strain>
    </source>
</reference>
<dbReference type="InterPro" id="IPR000089">
    <property type="entry name" value="Biotin_lipoyl"/>
</dbReference>
<dbReference type="PANTHER" id="PTHR43178">
    <property type="entry name" value="DIHYDROLIPOAMIDE ACETYLTRANSFERASE COMPONENT OF PYRUVATE DEHYDROGENASE COMPLEX"/>
    <property type="match status" value="1"/>
</dbReference>
<dbReference type="PROSITE" id="PS51826">
    <property type="entry name" value="PSBD"/>
    <property type="match status" value="1"/>
</dbReference>
<dbReference type="EMBL" id="AP025591">
    <property type="protein sequence ID" value="BDG02258.1"/>
    <property type="molecule type" value="Genomic_DNA"/>
</dbReference>
<dbReference type="SUPFAM" id="SSF47005">
    <property type="entry name" value="Peripheral subunit-binding domain of 2-oxo acid dehydrogenase complex"/>
    <property type="match status" value="1"/>
</dbReference>
<dbReference type="CDD" id="cd06849">
    <property type="entry name" value="lipoyl_domain"/>
    <property type="match status" value="1"/>
</dbReference>
<dbReference type="InterPro" id="IPR004167">
    <property type="entry name" value="PSBD"/>
</dbReference>
<keyword evidence="4 7" id="KW-0808">Transferase</keyword>
<dbReference type="Gene3D" id="3.30.559.10">
    <property type="entry name" value="Chloramphenicol acetyltransferase-like domain"/>
    <property type="match status" value="1"/>
</dbReference>